<organism evidence="2 3">
    <name type="scientific">Rhodopseudomonas palustris (strain HaA2)</name>
    <dbReference type="NCBI Taxonomy" id="316058"/>
    <lineage>
        <taxon>Bacteria</taxon>
        <taxon>Pseudomonadati</taxon>
        <taxon>Pseudomonadota</taxon>
        <taxon>Alphaproteobacteria</taxon>
        <taxon>Hyphomicrobiales</taxon>
        <taxon>Nitrobacteraceae</taxon>
        <taxon>Rhodopseudomonas</taxon>
    </lineage>
</organism>
<reference evidence="2 3" key="1">
    <citation type="submission" date="2006-01" db="EMBL/GenBank/DDBJ databases">
        <title>Complete sequence of Rhodopseudomonas palustris HaA2.</title>
        <authorList>
            <consortium name="US DOE Joint Genome Institute"/>
            <person name="Copeland A."/>
            <person name="Lucas S."/>
            <person name="Lapidus A."/>
            <person name="Barry K."/>
            <person name="Detter J.C."/>
            <person name="Glavina T."/>
            <person name="Hammon N."/>
            <person name="Israni S."/>
            <person name="Pitluck S."/>
            <person name="Chain P."/>
            <person name="Malfatti S."/>
            <person name="Shin M."/>
            <person name="Vergez L."/>
            <person name="Schmutz J."/>
            <person name="Larimer F."/>
            <person name="Land M."/>
            <person name="Hauser L."/>
            <person name="Pelletier D.A."/>
            <person name="Kyrpides N."/>
            <person name="Anderson I."/>
            <person name="Oda Y."/>
            <person name="Harwood C.S."/>
            <person name="Richardson P."/>
        </authorList>
    </citation>
    <scope>NUCLEOTIDE SEQUENCE [LARGE SCALE GENOMIC DNA]</scope>
    <source>
        <strain evidence="2 3">HaA2</strain>
    </source>
</reference>
<dbReference type="eggNOG" id="COG5642">
    <property type="taxonomic scope" value="Bacteria"/>
</dbReference>
<dbReference type="InterPro" id="IPR046847">
    <property type="entry name" value="Xre-like_HTH"/>
</dbReference>
<dbReference type="Pfam" id="PF20432">
    <property type="entry name" value="Xre-like-HTH"/>
    <property type="match status" value="1"/>
</dbReference>
<feature type="domain" description="HTH cro/C1-type" evidence="1">
    <location>
        <begin position="33"/>
        <end position="85"/>
    </location>
</feature>
<dbReference type="Pfam" id="PF09722">
    <property type="entry name" value="Xre_MbcA_ParS_C"/>
    <property type="match status" value="1"/>
</dbReference>
<dbReference type="CDD" id="cd00093">
    <property type="entry name" value="HTH_XRE"/>
    <property type="match status" value="1"/>
</dbReference>
<keyword evidence="3" id="KW-1185">Reference proteome</keyword>
<gene>
    <name evidence="2" type="ordered locus">RPB_0368</name>
</gene>
<dbReference type="PROSITE" id="PS50943">
    <property type="entry name" value="HTH_CROC1"/>
    <property type="match status" value="1"/>
</dbReference>
<dbReference type="EMBL" id="CP000250">
    <property type="protein sequence ID" value="ABD05079.1"/>
    <property type="molecule type" value="Genomic_DNA"/>
</dbReference>
<dbReference type="KEGG" id="rpb:RPB_0368"/>
<dbReference type="GO" id="GO:0003677">
    <property type="term" value="F:DNA binding"/>
    <property type="evidence" value="ECO:0007669"/>
    <property type="project" value="InterPro"/>
</dbReference>
<evidence type="ECO:0000313" key="2">
    <source>
        <dbReference type="EMBL" id="ABD05079.1"/>
    </source>
</evidence>
<protein>
    <recommendedName>
        <fullName evidence="1">HTH cro/C1-type domain-containing protein</fullName>
    </recommendedName>
</protein>
<dbReference type="STRING" id="316058.RPB_0368"/>
<name>Q2J381_RHOP2</name>
<dbReference type="AlphaFoldDB" id="Q2J381"/>
<sequence>MIAASNPERLVSPMNTEVDAGVVLTKATVRAAERLGLSQKVLSNVIGLSESVISRMKSGDYVLDRGKAFELAALFVRLYRSLDAIVAGDETAARKWIKAENLALRGTPVELIQKVQGLFHVVQYLDTRRAPV</sequence>
<dbReference type="InterPro" id="IPR010982">
    <property type="entry name" value="Lambda_DNA-bd_dom_sf"/>
</dbReference>
<dbReference type="HOGENOM" id="CLU_157727_0_0_5"/>
<evidence type="ECO:0000313" key="3">
    <source>
        <dbReference type="Proteomes" id="UP000008809"/>
    </source>
</evidence>
<dbReference type="Proteomes" id="UP000008809">
    <property type="component" value="Chromosome"/>
</dbReference>
<dbReference type="InterPro" id="IPR001387">
    <property type="entry name" value="Cro/C1-type_HTH"/>
</dbReference>
<accession>Q2J381</accession>
<dbReference type="SUPFAM" id="SSF47413">
    <property type="entry name" value="lambda repressor-like DNA-binding domains"/>
    <property type="match status" value="1"/>
</dbReference>
<evidence type="ECO:0000259" key="1">
    <source>
        <dbReference type="PROSITE" id="PS50943"/>
    </source>
</evidence>
<dbReference type="InterPro" id="IPR024467">
    <property type="entry name" value="Xre/MbcA/ParS-like_toxin-bd"/>
</dbReference>
<proteinExistence type="predicted"/>